<accession>A0A6J5NZ03</accession>
<gene>
    <name evidence="2" type="ORF">UFOVP786_54</name>
</gene>
<name>A0A6J5NZ03_9CAUD</name>
<sequence length="153" mass="15145">MSSKGGGGDQIIGYRYFMALLMGLCRGPVDEVTEIKVGGRTAWTGAVTGNSNTNITSGNLFGGDDKEGGIEGPLFVGMGAADQVLDDGQASATLTFGGQPDLGDTVTINGIVYTFVEPLPPVDEGGTSSEGGDGPGEGGGEADGDAPGGGDPE</sequence>
<protein>
    <submittedName>
        <fullName evidence="2">Uncharacterized protein</fullName>
    </submittedName>
</protein>
<organism evidence="2">
    <name type="scientific">uncultured Caudovirales phage</name>
    <dbReference type="NCBI Taxonomy" id="2100421"/>
    <lineage>
        <taxon>Viruses</taxon>
        <taxon>Duplodnaviria</taxon>
        <taxon>Heunggongvirae</taxon>
        <taxon>Uroviricota</taxon>
        <taxon>Caudoviricetes</taxon>
        <taxon>Peduoviridae</taxon>
        <taxon>Maltschvirus</taxon>
        <taxon>Maltschvirus maltsch</taxon>
    </lineage>
</organism>
<evidence type="ECO:0000313" key="2">
    <source>
        <dbReference type="EMBL" id="CAB4162451.1"/>
    </source>
</evidence>
<feature type="region of interest" description="Disordered" evidence="1">
    <location>
        <begin position="117"/>
        <end position="153"/>
    </location>
</feature>
<proteinExistence type="predicted"/>
<feature type="compositionally biased region" description="Gly residues" evidence="1">
    <location>
        <begin position="128"/>
        <end position="153"/>
    </location>
</feature>
<reference evidence="2" key="1">
    <citation type="submission" date="2020-04" db="EMBL/GenBank/DDBJ databases">
        <authorList>
            <person name="Chiriac C."/>
            <person name="Salcher M."/>
            <person name="Ghai R."/>
            <person name="Kavagutti S V."/>
        </authorList>
    </citation>
    <scope>NUCLEOTIDE SEQUENCE</scope>
</reference>
<evidence type="ECO:0000256" key="1">
    <source>
        <dbReference type="SAM" id="MobiDB-lite"/>
    </source>
</evidence>
<dbReference type="EMBL" id="LR796727">
    <property type="protein sequence ID" value="CAB4162451.1"/>
    <property type="molecule type" value="Genomic_DNA"/>
</dbReference>